<proteinExistence type="predicted"/>
<feature type="chain" id="PRO_5022761756" evidence="1">
    <location>
        <begin position="24"/>
        <end position="163"/>
    </location>
</feature>
<dbReference type="KEGG" id="agv:OJF2_13720"/>
<reference evidence="2 3" key="1">
    <citation type="submission" date="2019-08" db="EMBL/GenBank/DDBJ databases">
        <title>Deep-cultivation of Planctomycetes and their phenomic and genomic characterization uncovers novel biology.</title>
        <authorList>
            <person name="Wiegand S."/>
            <person name="Jogler M."/>
            <person name="Boedeker C."/>
            <person name="Pinto D."/>
            <person name="Vollmers J."/>
            <person name="Rivas-Marin E."/>
            <person name="Kohn T."/>
            <person name="Peeters S.H."/>
            <person name="Heuer A."/>
            <person name="Rast P."/>
            <person name="Oberbeckmann S."/>
            <person name="Bunk B."/>
            <person name="Jeske O."/>
            <person name="Meyerdierks A."/>
            <person name="Storesund J.E."/>
            <person name="Kallscheuer N."/>
            <person name="Luecker S."/>
            <person name="Lage O.M."/>
            <person name="Pohl T."/>
            <person name="Merkel B.J."/>
            <person name="Hornburger P."/>
            <person name="Mueller R.-W."/>
            <person name="Bruemmer F."/>
            <person name="Labrenz M."/>
            <person name="Spormann A.M."/>
            <person name="Op den Camp H."/>
            <person name="Overmann J."/>
            <person name="Amann R."/>
            <person name="Jetten M.S.M."/>
            <person name="Mascher T."/>
            <person name="Medema M.H."/>
            <person name="Devos D.P."/>
            <person name="Kaster A.-K."/>
            <person name="Ovreas L."/>
            <person name="Rohde M."/>
            <person name="Galperin M.Y."/>
            <person name="Jogler C."/>
        </authorList>
    </citation>
    <scope>NUCLEOTIDE SEQUENCE [LARGE SCALE GENOMIC DNA]</scope>
    <source>
        <strain evidence="2 3">OJF2</strain>
    </source>
</reference>
<gene>
    <name evidence="2" type="ORF">OJF2_13720</name>
</gene>
<keyword evidence="3" id="KW-1185">Reference proteome</keyword>
<dbReference type="AlphaFoldDB" id="A0A5B9VY22"/>
<protein>
    <submittedName>
        <fullName evidence="2">Uncharacterized protein</fullName>
    </submittedName>
</protein>
<name>A0A5B9VY22_9BACT</name>
<keyword evidence="1" id="KW-0732">Signal</keyword>
<accession>A0A5B9VY22</accession>
<organism evidence="2 3">
    <name type="scientific">Aquisphaera giovannonii</name>
    <dbReference type="NCBI Taxonomy" id="406548"/>
    <lineage>
        <taxon>Bacteria</taxon>
        <taxon>Pseudomonadati</taxon>
        <taxon>Planctomycetota</taxon>
        <taxon>Planctomycetia</taxon>
        <taxon>Isosphaerales</taxon>
        <taxon>Isosphaeraceae</taxon>
        <taxon>Aquisphaera</taxon>
    </lineage>
</organism>
<dbReference type="Proteomes" id="UP000324233">
    <property type="component" value="Chromosome"/>
</dbReference>
<sequence precursor="true">MRPFLRGLLGFGCLLASSSLGYGQVVDYPPADGQMTFVPPIFPAAGAVGAHSVETFPAFAGVYEVLPREAQPLASTEAPAARARAKVRGRQARVARNYARGYSQGPAPYDMQLPMGQLPGQGGVPTIDYAPSSRFQTFGQGYDVSPYGSNFFGGYFRGFPLAW</sequence>
<evidence type="ECO:0000313" key="2">
    <source>
        <dbReference type="EMBL" id="QEH32887.1"/>
    </source>
</evidence>
<dbReference type="RefSeq" id="WP_148592398.1">
    <property type="nucleotide sequence ID" value="NZ_CP042997.1"/>
</dbReference>
<dbReference type="EMBL" id="CP042997">
    <property type="protein sequence ID" value="QEH32887.1"/>
    <property type="molecule type" value="Genomic_DNA"/>
</dbReference>
<dbReference type="OrthoDB" id="292672at2"/>
<evidence type="ECO:0000256" key="1">
    <source>
        <dbReference type="SAM" id="SignalP"/>
    </source>
</evidence>
<feature type="signal peptide" evidence="1">
    <location>
        <begin position="1"/>
        <end position="23"/>
    </location>
</feature>
<evidence type="ECO:0000313" key="3">
    <source>
        <dbReference type="Proteomes" id="UP000324233"/>
    </source>
</evidence>